<dbReference type="RefSeq" id="WP_255332406.1">
    <property type="nucleotide sequence ID" value="NZ_VOTZ01000009.1"/>
</dbReference>
<dbReference type="AlphaFoldDB" id="A0ABD4TKW8"/>
<dbReference type="SUPFAM" id="SSF51735">
    <property type="entry name" value="NAD(P)-binding Rossmann-fold domains"/>
    <property type="match status" value="1"/>
</dbReference>
<dbReference type="Gene3D" id="3.90.25.10">
    <property type="entry name" value="UDP-galactose 4-epimerase, domain 1"/>
    <property type="match status" value="1"/>
</dbReference>
<name>A0ABD4TKW8_9EURY</name>
<accession>A0ABD4TKW8</accession>
<feature type="domain" description="NAD(P)-binding" evidence="1">
    <location>
        <begin position="16"/>
        <end position="321"/>
    </location>
</feature>
<reference evidence="2 3" key="1">
    <citation type="submission" date="2019-08" db="EMBL/GenBank/DDBJ databases">
        <authorList>
            <person name="Chen S.-C."/>
            <person name="Lai M.-C."/>
            <person name="You Y.-T."/>
        </authorList>
    </citation>
    <scope>NUCLEOTIDE SEQUENCE [LARGE SCALE GENOMIC DNA]</scope>
    <source>
        <strain evidence="2 3">P2F9704a</strain>
    </source>
</reference>
<keyword evidence="3" id="KW-1185">Reference proteome</keyword>
<dbReference type="Gene3D" id="3.40.50.720">
    <property type="entry name" value="NAD(P)-binding Rossmann-like Domain"/>
    <property type="match status" value="1"/>
</dbReference>
<dbReference type="InterPro" id="IPR016040">
    <property type="entry name" value="NAD(P)-bd_dom"/>
</dbReference>
<dbReference type="PANTHER" id="PTHR43000">
    <property type="entry name" value="DTDP-D-GLUCOSE 4,6-DEHYDRATASE-RELATED"/>
    <property type="match status" value="1"/>
</dbReference>
<sequence>MEDLERIDWWHGKRVLVTGSTGVIGINLINRLEDHGADVVALVRDWVPRTRTIGTWLDGDSGVTLVRGELEDRDLIMRTLAEYETEYVFHLGAQTIVGVGNRSPITTFKANIEGTWNLLESIRVLNDYSPDIKAVCVASSDKAYGSSPTLPYHEKMPLHGEHPYDVSKSCADLIAQSYGRTYKLPISIARMGNIYGPGDLNFNRIVPGSIKSIIEGNNPEIRSDGTPIREYFYVEDAVDAYLTMAEQTVNLNLAGDAFNFSSGEKMTAREVVEMIISVMESDARPLIQNTSRHEIQDQYLSIEKAKKMLNWHPRHSFIEGLTPTIAWYRKVLA</sequence>
<evidence type="ECO:0000313" key="2">
    <source>
        <dbReference type="EMBL" id="MCQ1538465.1"/>
    </source>
</evidence>
<dbReference type="Proteomes" id="UP001524383">
    <property type="component" value="Unassembled WGS sequence"/>
</dbReference>
<evidence type="ECO:0000259" key="1">
    <source>
        <dbReference type="Pfam" id="PF16363"/>
    </source>
</evidence>
<comment type="caution">
    <text evidence="2">The sequence shown here is derived from an EMBL/GenBank/DDBJ whole genome shotgun (WGS) entry which is preliminary data.</text>
</comment>
<organism evidence="2 3">
    <name type="scientific">Methanocalculus taiwanensis</name>
    <dbReference type="NCBI Taxonomy" id="106207"/>
    <lineage>
        <taxon>Archaea</taxon>
        <taxon>Methanobacteriati</taxon>
        <taxon>Methanobacteriota</taxon>
        <taxon>Stenosarchaea group</taxon>
        <taxon>Methanomicrobia</taxon>
        <taxon>Methanomicrobiales</taxon>
        <taxon>Methanocalculaceae</taxon>
        <taxon>Methanocalculus</taxon>
    </lineage>
</organism>
<dbReference type="Pfam" id="PF16363">
    <property type="entry name" value="GDP_Man_Dehyd"/>
    <property type="match status" value="1"/>
</dbReference>
<proteinExistence type="predicted"/>
<dbReference type="InterPro" id="IPR036291">
    <property type="entry name" value="NAD(P)-bd_dom_sf"/>
</dbReference>
<evidence type="ECO:0000313" key="3">
    <source>
        <dbReference type="Proteomes" id="UP001524383"/>
    </source>
</evidence>
<protein>
    <submittedName>
        <fullName evidence="2">NAD-dependent epimerase/dehydratase family protein</fullName>
    </submittedName>
</protein>
<dbReference type="EMBL" id="VOTZ01000009">
    <property type="protein sequence ID" value="MCQ1538465.1"/>
    <property type="molecule type" value="Genomic_DNA"/>
</dbReference>
<gene>
    <name evidence="2" type="ORF">FTO68_05620</name>
</gene>